<feature type="domain" description="Gram-positive cocci surface proteins LPxTG" evidence="7">
    <location>
        <begin position="18"/>
        <end position="54"/>
    </location>
</feature>
<name>A0A4R8XUT2_9MICO</name>
<feature type="transmembrane region" description="Helical" evidence="6">
    <location>
        <begin position="27"/>
        <end position="46"/>
    </location>
</feature>
<keyword evidence="2" id="KW-0964">Secreted</keyword>
<comment type="caution">
    <text evidence="8">The sequence shown here is derived from an EMBL/GenBank/DDBJ whole genome shotgun (WGS) entry which is preliminary data.</text>
</comment>
<keyword evidence="4" id="KW-0572">Peptidoglycan-anchor</keyword>
<keyword evidence="6" id="KW-0472">Membrane</keyword>
<evidence type="ECO:0000256" key="3">
    <source>
        <dbReference type="ARBA" id="ARBA00022729"/>
    </source>
</evidence>
<evidence type="ECO:0000256" key="1">
    <source>
        <dbReference type="ARBA" id="ARBA00022512"/>
    </source>
</evidence>
<dbReference type="Proteomes" id="UP000298433">
    <property type="component" value="Unassembled WGS sequence"/>
</dbReference>
<accession>A0A4R8XUT2</accession>
<evidence type="ECO:0000313" key="9">
    <source>
        <dbReference type="Proteomes" id="UP000298433"/>
    </source>
</evidence>
<feature type="region of interest" description="Disordered" evidence="5">
    <location>
        <begin position="1"/>
        <end position="22"/>
    </location>
</feature>
<protein>
    <submittedName>
        <fullName evidence="8">LPXTG cell wall anchor domain-containing protein</fullName>
    </submittedName>
</protein>
<keyword evidence="9" id="KW-1185">Reference proteome</keyword>
<dbReference type="NCBIfam" id="TIGR01167">
    <property type="entry name" value="LPXTG_anchor"/>
    <property type="match status" value="1"/>
</dbReference>
<organism evidence="8 9">
    <name type="scientific">Cryobacterium cheniae</name>
    <dbReference type="NCBI Taxonomy" id="1259262"/>
    <lineage>
        <taxon>Bacteria</taxon>
        <taxon>Bacillati</taxon>
        <taxon>Actinomycetota</taxon>
        <taxon>Actinomycetes</taxon>
        <taxon>Micrococcales</taxon>
        <taxon>Microbacteriaceae</taxon>
        <taxon>Cryobacterium</taxon>
    </lineage>
</organism>
<dbReference type="InterPro" id="IPR019931">
    <property type="entry name" value="LPXTG_anchor"/>
</dbReference>
<gene>
    <name evidence="8" type="ORF">E3T23_02405</name>
</gene>
<evidence type="ECO:0000256" key="2">
    <source>
        <dbReference type="ARBA" id="ARBA00022525"/>
    </source>
</evidence>
<dbReference type="AlphaFoldDB" id="A0A4R8XUT2"/>
<evidence type="ECO:0000313" key="8">
    <source>
        <dbReference type="EMBL" id="TFC83247.1"/>
    </source>
</evidence>
<dbReference type="PROSITE" id="PS50847">
    <property type="entry name" value="GRAM_POS_ANCHORING"/>
    <property type="match status" value="1"/>
</dbReference>
<evidence type="ECO:0000256" key="6">
    <source>
        <dbReference type="SAM" id="Phobius"/>
    </source>
</evidence>
<keyword evidence="6" id="KW-1133">Transmembrane helix</keyword>
<keyword evidence="6" id="KW-0812">Transmembrane</keyword>
<reference evidence="8 9" key="1">
    <citation type="submission" date="2019-03" db="EMBL/GenBank/DDBJ databases">
        <title>Genomics of glacier-inhabiting Cryobacterium strains.</title>
        <authorList>
            <person name="Liu Q."/>
            <person name="Xin Y.-H."/>
        </authorList>
    </citation>
    <scope>NUCLEOTIDE SEQUENCE [LARGE SCALE GENOMIC DNA]</scope>
    <source>
        <strain evidence="8 9">TMT2-48-2</strain>
    </source>
</reference>
<proteinExistence type="predicted"/>
<keyword evidence="1" id="KW-0134">Cell wall</keyword>
<evidence type="ECO:0000259" key="7">
    <source>
        <dbReference type="PROSITE" id="PS50847"/>
    </source>
</evidence>
<evidence type="ECO:0000256" key="4">
    <source>
        <dbReference type="ARBA" id="ARBA00023088"/>
    </source>
</evidence>
<dbReference type="EMBL" id="SOGN01000016">
    <property type="protein sequence ID" value="TFC83247.1"/>
    <property type="molecule type" value="Genomic_DNA"/>
</dbReference>
<keyword evidence="3" id="KW-0732">Signal</keyword>
<evidence type="ECO:0000256" key="5">
    <source>
        <dbReference type="SAM" id="MobiDB-lite"/>
    </source>
</evidence>
<sequence length="54" mass="5369">MPGSSERVAAATKADGNLASTGTANTLPLLASGMLALAAGAGVIIARRFRRADK</sequence>